<name>A0A699RBD6_TANCI</name>
<dbReference type="EMBL" id="BKCJ011088112">
    <property type="protein sequence ID" value="GFC83175.1"/>
    <property type="molecule type" value="Genomic_DNA"/>
</dbReference>
<evidence type="ECO:0000313" key="2">
    <source>
        <dbReference type="EMBL" id="GFC83175.1"/>
    </source>
</evidence>
<dbReference type="AlphaFoldDB" id="A0A699RBD6"/>
<evidence type="ECO:0000256" key="1">
    <source>
        <dbReference type="SAM" id="MobiDB-lite"/>
    </source>
</evidence>
<proteinExistence type="predicted"/>
<sequence>FVTATFSWLDEFMADPSSPIEVLLSKKPLSLQRLVPSRTQIPLPTSQRATPSSAPISNLMSPPVDSSIARPQLSPL</sequence>
<organism evidence="2">
    <name type="scientific">Tanacetum cinerariifolium</name>
    <name type="common">Dalmatian daisy</name>
    <name type="synonym">Chrysanthemum cinerariifolium</name>
    <dbReference type="NCBI Taxonomy" id="118510"/>
    <lineage>
        <taxon>Eukaryota</taxon>
        <taxon>Viridiplantae</taxon>
        <taxon>Streptophyta</taxon>
        <taxon>Embryophyta</taxon>
        <taxon>Tracheophyta</taxon>
        <taxon>Spermatophyta</taxon>
        <taxon>Magnoliopsida</taxon>
        <taxon>eudicotyledons</taxon>
        <taxon>Gunneridae</taxon>
        <taxon>Pentapetalae</taxon>
        <taxon>asterids</taxon>
        <taxon>campanulids</taxon>
        <taxon>Asterales</taxon>
        <taxon>Asteraceae</taxon>
        <taxon>Asteroideae</taxon>
        <taxon>Anthemideae</taxon>
        <taxon>Anthemidinae</taxon>
        <taxon>Tanacetum</taxon>
    </lineage>
</organism>
<accession>A0A699RBD6</accession>
<protein>
    <submittedName>
        <fullName evidence="2">Uncharacterized protein</fullName>
    </submittedName>
</protein>
<feature type="region of interest" description="Disordered" evidence="1">
    <location>
        <begin position="38"/>
        <end position="76"/>
    </location>
</feature>
<feature type="compositionally biased region" description="Polar residues" evidence="1">
    <location>
        <begin position="38"/>
        <end position="60"/>
    </location>
</feature>
<feature type="non-terminal residue" evidence="2">
    <location>
        <position position="1"/>
    </location>
</feature>
<comment type="caution">
    <text evidence="2">The sequence shown here is derived from an EMBL/GenBank/DDBJ whole genome shotgun (WGS) entry which is preliminary data.</text>
</comment>
<reference evidence="2" key="1">
    <citation type="journal article" date="2019" name="Sci. Rep.">
        <title>Draft genome of Tanacetum cinerariifolium, the natural source of mosquito coil.</title>
        <authorList>
            <person name="Yamashiro T."/>
            <person name="Shiraishi A."/>
            <person name="Satake H."/>
            <person name="Nakayama K."/>
        </authorList>
    </citation>
    <scope>NUCLEOTIDE SEQUENCE</scope>
</reference>
<gene>
    <name evidence="2" type="ORF">Tci_855145</name>
</gene>